<evidence type="ECO:0000259" key="1">
    <source>
        <dbReference type="Pfam" id="PF03478"/>
    </source>
</evidence>
<protein>
    <recommendedName>
        <fullName evidence="1">KIB1-4 beta-propeller domain-containing protein</fullName>
    </recommendedName>
</protein>
<comment type="caution">
    <text evidence="2">The sequence shown here is derived from an EMBL/GenBank/DDBJ whole genome shotgun (WGS) entry which is preliminary data.</text>
</comment>
<dbReference type="InterPro" id="IPR005174">
    <property type="entry name" value="KIB1-4_b-propeller"/>
</dbReference>
<proteinExistence type="predicted"/>
<dbReference type="PANTHER" id="PTHR44259">
    <property type="entry name" value="OS07G0183000 PROTEIN-RELATED"/>
    <property type="match status" value="1"/>
</dbReference>
<dbReference type="ExpressionAtlas" id="A0A178VRL0">
    <property type="expression patterns" value="baseline"/>
</dbReference>
<dbReference type="PANTHER" id="PTHR44259:SF104">
    <property type="entry name" value="F-BOX ONLY PROTEIN (DUF295)-RELATED"/>
    <property type="match status" value="1"/>
</dbReference>
<dbReference type="EMBL" id="LUHQ01000002">
    <property type="protein sequence ID" value="OAP09090.1"/>
    <property type="molecule type" value="Genomic_DNA"/>
</dbReference>
<feature type="domain" description="KIB1-4 beta-propeller" evidence="1">
    <location>
        <begin position="186"/>
        <end position="254"/>
    </location>
</feature>
<name>A0A178VRL0_ARATH</name>
<accession>A0A178VRL0</accession>
<sequence>METCNGLMRKKKMNKNMRQKVDWSKLCPDVLLKIFETLRSPVDSHRAKIVCSNCYSVWKTYVKRPLCPLRIIYQGDSPTVGNDNRKLMGFSYSSYCMASSGNWLLMVDRCLKFYIYNLLTKERIDLPSMESKIRGGQVSFKPKSNNYNFGYLVGPSREQNLYPFNFVEDPTEYVWKRKIVIWRSGEMNLESRNWERVYSIGDEMLIFGRGITVTLALKDLGHGIKSDSIYFVDEDVWPDHQEHDHRVSNCGVFDIATISKKLTTPSSLPVPIIKTFFRSTFSGAGKAFGCRRRDLCLSALCCFFKMFVSLCFWPFSQSSQPFSPILITDGDRAGARVASWFPVNLLPFHSMPIYPPLNLNRLESSFSSDTSSFEGEMERSVLLRSIDLGPLSISCVNLFHRISSPEKNGGIDLISIVVPLLDNLFCQMGPNPTLFSLRPNSRWCPPNIYLQKPRSVYPIYVSSRLRTLCRFLNLYGIRYARENIHVMLRLYNRCLRSLMLTSLSILSYDLVGLKGFVIQVGHFHYLSSLLGLGYAQLSTYNNPSKQSKA</sequence>
<dbReference type="InterPro" id="IPR050942">
    <property type="entry name" value="F-box_BR-signaling"/>
</dbReference>
<organism evidence="2 3">
    <name type="scientific">Arabidopsis thaliana</name>
    <name type="common">Mouse-ear cress</name>
    <dbReference type="NCBI Taxonomy" id="3702"/>
    <lineage>
        <taxon>Eukaryota</taxon>
        <taxon>Viridiplantae</taxon>
        <taxon>Streptophyta</taxon>
        <taxon>Embryophyta</taxon>
        <taxon>Tracheophyta</taxon>
        <taxon>Spermatophyta</taxon>
        <taxon>Magnoliopsida</taxon>
        <taxon>eudicotyledons</taxon>
        <taxon>Gunneridae</taxon>
        <taxon>Pentapetalae</taxon>
        <taxon>rosids</taxon>
        <taxon>malvids</taxon>
        <taxon>Brassicales</taxon>
        <taxon>Brassicaceae</taxon>
        <taxon>Camelineae</taxon>
        <taxon>Arabidopsis</taxon>
    </lineage>
</organism>
<dbReference type="Proteomes" id="UP000078284">
    <property type="component" value="Chromosome 2"/>
</dbReference>
<evidence type="ECO:0000313" key="2">
    <source>
        <dbReference type="EMBL" id="OAP09090.1"/>
    </source>
</evidence>
<dbReference type="AlphaFoldDB" id="A0A178VRL0"/>
<dbReference type="Pfam" id="PF03478">
    <property type="entry name" value="Beta-prop_KIB1-4"/>
    <property type="match status" value="2"/>
</dbReference>
<gene>
    <name evidence="2" type="ordered locus">AXX17_At2g03950</name>
</gene>
<evidence type="ECO:0000313" key="3">
    <source>
        <dbReference type="Proteomes" id="UP000078284"/>
    </source>
</evidence>
<feature type="domain" description="KIB1-4 beta-propeller" evidence="1">
    <location>
        <begin position="93"/>
        <end position="149"/>
    </location>
</feature>
<reference evidence="3" key="1">
    <citation type="journal article" date="2016" name="Proc. Natl. Acad. Sci. U.S.A.">
        <title>Chromosome-level assembly of Arabidopsis thaliana Ler reveals the extent of translocation and inversion polymorphisms.</title>
        <authorList>
            <person name="Zapata L."/>
            <person name="Ding J."/>
            <person name="Willing E.M."/>
            <person name="Hartwig B."/>
            <person name="Bezdan D."/>
            <person name="Jiao W.B."/>
            <person name="Patel V."/>
            <person name="Velikkakam James G."/>
            <person name="Koornneef M."/>
            <person name="Ossowski S."/>
            <person name="Schneeberger K."/>
        </authorList>
    </citation>
    <scope>NUCLEOTIDE SEQUENCE [LARGE SCALE GENOMIC DNA]</scope>
    <source>
        <strain evidence="3">cv. Landsberg erecta</strain>
    </source>
</reference>